<dbReference type="InterPro" id="IPR003660">
    <property type="entry name" value="HAMP_dom"/>
</dbReference>
<dbReference type="GO" id="GO:0005886">
    <property type="term" value="C:plasma membrane"/>
    <property type="evidence" value="ECO:0007669"/>
    <property type="project" value="UniProtKB-SubCell"/>
</dbReference>
<dbReference type="SUPFAM" id="SSF47384">
    <property type="entry name" value="Homodimeric domain of signal transducing histidine kinase"/>
    <property type="match status" value="1"/>
</dbReference>
<dbReference type="Gene3D" id="6.10.340.10">
    <property type="match status" value="1"/>
</dbReference>
<proteinExistence type="predicted"/>
<dbReference type="RefSeq" id="WP_177169774.1">
    <property type="nucleotide sequence ID" value="NZ_FOGV01000047.1"/>
</dbReference>
<keyword evidence="8" id="KW-0547">Nucleotide-binding</keyword>
<evidence type="ECO:0000256" key="5">
    <source>
        <dbReference type="ARBA" id="ARBA00022553"/>
    </source>
</evidence>
<organism evidence="17 18">
    <name type="scientific">Salisediminibacterium halotolerans</name>
    <dbReference type="NCBI Taxonomy" id="517425"/>
    <lineage>
        <taxon>Bacteria</taxon>
        <taxon>Bacillati</taxon>
        <taxon>Bacillota</taxon>
        <taxon>Bacilli</taxon>
        <taxon>Bacillales</taxon>
        <taxon>Bacillaceae</taxon>
        <taxon>Salisediminibacterium</taxon>
    </lineage>
</organism>
<evidence type="ECO:0000256" key="9">
    <source>
        <dbReference type="ARBA" id="ARBA00022777"/>
    </source>
</evidence>
<evidence type="ECO:0000256" key="13">
    <source>
        <dbReference type="ARBA" id="ARBA00023136"/>
    </source>
</evidence>
<evidence type="ECO:0000256" key="3">
    <source>
        <dbReference type="ARBA" id="ARBA00012438"/>
    </source>
</evidence>
<dbReference type="CDD" id="cd00082">
    <property type="entry name" value="HisKA"/>
    <property type="match status" value="1"/>
</dbReference>
<evidence type="ECO:0000256" key="14">
    <source>
        <dbReference type="SAM" id="Phobius"/>
    </source>
</evidence>
<gene>
    <name evidence="17" type="ORF">SAMN05444126_1479</name>
</gene>
<keyword evidence="11 14" id="KW-1133">Transmembrane helix</keyword>
<dbReference type="InterPro" id="IPR036890">
    <property type="entry name" value="HATPase_C_sf"/>
</dbReference>
<dbReference type="FunFam" id="1.10.287.130:FF:000001">
    <property type="entry name" value="Two-component sensor histidine kinase"/>
    <property type="match status" value="1"/>
</dbReference>
<dbReference type="PRINTS" id="PR00344">
    <property type="entry name" value="BCTRLSENSOR"/>
</dbReference>
<dbReference type="PANTHER" id="PTHR45528">
    <property type="entry name" value="SENSOR HISTIDINE KINASE CPXA"/>
    <property type="match status" value="1"/>
</dbReference>
<reference evidence="18" key="1">
    <citation type="submission" date="2016-10" db="EMBL/GenBank/DDBJ databases">
        <authorList>
            <person name="de Groot N.N."/>
        </authorList>
    </citation>
    <scope>NUCLEOTIDE SEQUENCE [LARGE SCALE GENOMIC DNA]</scope>
    <source>
        <strain evidence="18">10nlg</strain>
    </source>
</reference>
<dbReference type="FunFam" id="3.30.565.10:FF:000006">
    <property type="entry name" value="Sensor histidine kinase WalK"/>
    <property type="match status" value="1"/>
</dbReference>
<comment type="subcellular location">
    <subcellularLocation>
        <location evidence="2">Cell membrane</location>
        <topology evidence="2">Multi-pass membrane protein</topology>
    </subcellularLocation>
</comment>
<keyword evidence="12" id="KW-0902">Two-component regulatory system</keyword>
<dbReference type="InterPro" id="IPR003594">
    <property type="entry name" value="HATPase_dom"/>
</dbReference>
<dbReference type="Gene3D" id="1.10.287.130">
    <property type="match status" value="1"/>
</dbReference>
<dbReference type="SMART" id="SM00304">
    <property type="entry name" value="HAMP"/>
    <property type="match status" value="1"/>
</dbReference>
<evidence type="ECO:0000256" key="6">
    <source>
        <dbReference type="ARBA" id="ARBA00022679"/>
    </source>
</evidence>
<keyword evidence="4" id="KW-1003">Cell membrane</keyword>
<evidence type="ECO:0000256" key="2">
    <source>
        <dbReference type="ARBA" id="ARBA00004651"/>
    </source>
</evidence>
<sequence>MKLKHKTWIFIILFSFVTITGIVSLTNYLYESFYVDNQIEQLKGRGDNLAAVYHQAETEEEKARFHELADFMSQCAVADIELDAAENIANGDWPEDIPILTDEPGLSTSEAAELQNGQTVVSQRTGEEDDHLLITLPLIDDEGLDNVIVISTPVTAAFAPFESLQGVLFLIGAGAFLLIVFILNKVVNYMVHPIERMIEASKTWAQGDFTQKVDVNSSDEIGDLAAAFNTMSQSLAEEDQKKQEFLGNVSHELRTPLSYLKGYSEVLLEAAENNQPVDTSQLHKIKMESERMERLVNDLLDLARLEGDLYPMSSAPIPFAQLIDDVVDRMRVLAEKQGIEIDTDLSPDIIINGDEQRLEQVITNLLQNAVNYGKEGKRITVRLYPRHDKAVFEVADQGEGIPKDVLNRLTERFYRMDKSRSKQSGGTGLGLSIVNEIIKKHHGEMSFESELGKGTTAKVELPLFTE</sequence>
<dbReference type="PANTHER" id="PTHR45528:SF1">
    <property type="entry name" value="SENSOR HISTIDINE KINASE CPXA"/>
    <property type="match status" value="1"/>
</dbReference>
<protein>
    <recommendedName>
        <fullName evidence="3">histidine kinase</fullName>
        <ecNumber evidence="3">2.7.13.3</ecNumber>
    </recommendedName>
</protein>
<evidence type="ECO:0000256" key="10">
    <source>
        <dbReference type="ARBA" id="ARBA00022840"/>
    </source>
</evidence>
<dbReference type="GO" id="GO:0000155">
    <property type="term" value="F:phosphorelay sensor kinase activity"/>
    <property type="evidence" value="ECO:0007669"/>
    <property type="project" value="InterPro"/>
</dbReference>
<name>A0A1H9WT43_9BACI</name>
<keyword evidence="18" id="KW-1185">Reference proteome</keyword>
<keyword evidence="13 14" id="KW-0472">Membrane</keyword>
<dbReference type="Pfam" id="PF00672">
    <property type="entry name" value="HAMP"/>
    <property type="match status" value="1"/>
</dbReference>
<evidence type="ECO:0000256" key="7">
    <source>
        <dbReference type="ARBA" id="ARBA00022692"/>
    </source>
</evidence>
<keyword evidence="9 17" id="KW-0418">Kinase</keyword>
<dbReference type="Pfam" id="PF02518">
    <property type="entry name" value="HATPase_c"/>
    <property type="match status" value="1"/>
</dbReference>
<feature type="domain" description="HAMP" evidence="16">
    <location>
        <begin position="188"/>
        <end position="240"/>
    </location>
</feature>
<feature type="domain" description="Histidine kinase" evidence="15">
    <location>
        <begin position="248"/>
        <end position="465"/>
    </location>
</feature>
<evidence type="ECO:0000313" key="18">
    <source>
        <dbReference type="Proteomes" id="UP000199318"/>
    </source>
</evidence>
<comment type="catalytic activity">
    <reaction evidence="1">
        <text>ATP + protein L-histidine = ADP + protein N-phospho-L-histidine.</text>
        <dbReference type="EC" id="2.7.13.3"/>
    </reaction>
</comment>
<evidence type="ECO:0000256" key="8">
    <source>
        <dbReference type="ARBA" id="ARBA00022741"/>
    </source>
</evidence>
<dbReference type="EMBL" id="FOGV01000047">
    <property type="protein sequence ID" value="SES37112.1"/>
    <property type="molecule type" value="Genomic_DNA"/>
</dbReference>
<dbReference type="InterPro" id="IPR003661">
    <property type="entry name" value="HisK_dim/P_dom"/>
</dbReference>
<keyword evidence="7 14" id="KW-0812">Transmembrane</keyword>
<dbReference type="SMART" id="SM00387">
    <property type="entry name" value="HATPase_c"/>
    <property type="match status" value="1"/>
</dbReference>
<dbReference type="EC" id="2.7.13.3" evidence="3"/>
<dbReference type="AlphaFoldDB" id="A0A1H9WT43"/>
<accession>A0A1H9WT43</accession>
<dbReference type="InterPro" id="IPR004358">
    <property type="entry name" value="Sig_transdc_His_kin-like_C"/>
</dbReference>
<dbReference type="GO" id="GO:0005524">
    <property type="term" value="F:ATP binding"/>
    <property type="evidence" value="ECO:0007669"/>
    <property type="project" value="UniProtKB-KW"/>
</dbReference>
<feature type="transmembrane region" description="Helical" evidence="14">
    <location>
        <begin position="7"/>
        <end position="30"/>
    </location>
</feature>
<dbReference type="SUPFAM" id="SSF55874">
    <property type="entry name" value="ATPase domain of HSP90 chaperone/DNA topoisomerase II/histidine kinase"/>
    <property type="match status" value="1"/>
</dbReference>
<dbReference type="InterPro" id="IPR005467">
    <property type="entry name" value="His_kinase_dom"/>
</dbReference>
<dbReference type="Gene3D" id="3.30.565.10">
    <property type="entry name" value="Histidine kinase-like ATPase, C-terminal domain"/>
    <property type="match status" value="1"/>
</dbReference>
<evidence type="ECO:0000313" key="17">
    <source>
        <dbReference type="EMBL" id="SES37112.1"/>
    </source>
</evidence>
<dbReference type="PROSITE" id="PS50885">
    <property type="entry name" value="HAMP"/>
    <property type="match status" value="1"/>
</dbReference>
<dbReference type="Proteomes" id="UP000199318">
    <property type="component" value="Unassembled WGS sequence"/>
</dbReference>
<evidence type="ECO:0000256" key="11">
    <source>
        <dbReference type="ARBA" id="ARBA00022989"/>
    </source>
</evidence>
<evidence type="ECO:0000259" key="16">
    <source>
        <dbReference type="PROSITE" id="PS50885"/>
    </source>
</evidence>
<evidence type="ECO:0000256" key="1">
    <source>
        <dbReference type="ARBA" id="ARBA00000085"/>
    </source>
</evidence>
<dbReference type="InterPro" id="IPR036097">
    <property type="entry name" value="HisK_dim/P_sf"/>
</dbReference>
<dbReference type="CDD" id="cd06225">
    <property type="entry name" value="HAMP"/>
    <property type="match status" value="1"/>
</dbReference>
<dbReference type="PROSITE" id="PS50109">
    <property type="entry name" value="HIS_KIN"/>
    <property type="match status" value="1"/>
</dbReference>
<dbReference type="InterPro" id="IPR050398">
    <property type="entry name" value="HssS/ArlS-like"/>
</dbReference>
<dbReference type="Pfam" id="PF00512">
    <property type="entry name" value="HisKA"/>
    <property type="match status" value="1"/>
</dbReference>
<feature type="transmembrane region" description="Helical" evidence="14">
    <location>
        <begin position="167"/>
        <end position="187"/>
    </location>
</feature>
<keyword evidence="5" id="KW-0597">Phosphoprotein</keyword>
<dbReference type="SMART" id="SM00388">
    <property type="entry name" value="HisKA"/>
    <property type="match status" value="1"/>
</dbReference>
<keyword evidence="10" id="KW-0067">ATP-binding</keyword>
<evidence type="ECO:0000259" key="15">
    <source>
        <dbReference type="PROSITE" id="PS50109"/>
    </source>
</evidence>
<dbReference type="STRING" id="1464123.SAMN05444126_1479"/>
<comment type="caution">
    <text evidence="17">The sequence shown here is derived from an EMBL/GenBank/DDBJ whole genome shotgun (WGS) entry which is preliminary data.</text>
</comment>
<evidence type="ECO:0000256" key="12">
    <source>
        <dbReference type="ARBA" id="ARBA00023012"/>
    </source>
</evidence>
<dbReference type="CDD" id="cd00075">
    <property type="entry name" value="HATPase"/>
    <property type="match status" value="1"/>
</dbReference>
<evidence type="ECO:0000256" key="4">
    <source>
        <dbReference type="ARBA" id="ARBA00022475"/>
    </source>
</evidence>
<dbReference type="SUPFAM" id="SSF158472">
    <property type="entry name" value="HAMP domain-like"/>
    <property type="match status" value="1"/>
</dbReference>
<keyword evidence="6" id="KW-0808">Transferase</keyword>